<evidence type="ECO:0000313" key="6">
    <source>
        <dbReference type="EMBL" id="RKS19153.1"/>
    </source>
</evidence>
<dbReference type="Pfam" id="PF07729">
    <property type="entry name" value="FCD"/>
    <property type="match status" value="1"/>
</dbReference>
<dbReference type="GO" id="GO:0003700">
    <property type="term" value="F:DNA-binding transcription factor activity"/>
    <property type="evidence" value="ECO:0007669"/>
    <property type="project" value="InterPro"/>
</dbReference>
<dbReference type="Pfam" id="PF00392">
    <property type="entry name" value="GntR"/>
    <property type="match status" value="1"/>
</dbReference>
<dbReference type="AlphaFoldDB" id="A0A495M3F9"/>
<dbReference type="InterPro" id="IPR000524">
    <property type="entry name" value="Tscrpt_reg_HTH_GntR"/>
</dbReference>
<evidence type="ECO:0000313" key="7">
    <source>
        <dbReference type="Proteomes" id="UP000277579"/>
    </source>
</evidence>
<sequence>MRIFGQPIYYSKMQEFGLNGFKSSEEEEIIKKLKDLITSQKLKPGDRLPSERKLSEEFGVSRGNVREVIQKLEFYGLLKTLPQSGTFVANLGVPALSGMITDILQLKKPDFKSLVESRIMLEMQVVALAAERRTEQHLENIEEALLAYKAKVESNEDAVEEDLMFHLKISEASGNPVLNTLMLIITPEIIANFEKYHVCTKSMTGDNIIEHQQIYEAIKEKNPEKAKRELQFHFKTLYEYCNKTDTLMNLNESIF</sequence>
<name>A0A495M3F9_9FLAO</name>
<keyword evidence="2" id="KW-0238">DNA-binding</keyword>
<dbReference type="EMBL" id="RBLC01000005">
    <property type="protein sequence ID" value="RKS19153.1"/>
    <property type="molecule type" value="Genomic_DNA"/>
</dbReference>
<keyword evidence="4" id="KW-0175">Coiled coil</keyword>
<keyword evidence="3" id="KW-0804">Transcription</keyword>
<accession>A0A495M3F9</accession>
<proteinExistence type="predicted"/>
<dbReference type="InterPro" id="IPR036388">
    <property type="entry name" value="WH-like_DNA-bd_sf"/>
</dbReference>
<keyword evidence="1" id="KW-0805">Transcription regulation</keyword>
<protein>
    <submittedName>
        <fullName evidence="6">GntR family transcriptional repressor for pyruvate dehydrogenase complex</fullName>
    </submittedName>
</protein>
<dbReference type="InterPro" id="IPR008920">
    <property type="entry name" value="TF_FadR/GntR_C"/>
</dbReference>
<dbReference type="PROSITE" id="PS50949">
    <property type="entry name" value="HTH_GNTR"/>
    <property type="match status" value="1"/>
</dbReference>
<dbReference type="InterPro" id="IPR036390">
    <property type="entry name" value="WH_DNA-bd_sf"/>
</dbReference>
<evidence type="ECO:0000259" key="5">
    <source>
        <dbReference type="PROSITE" id="PS50949"/>
    </source>
</evidence>
<organism evidence="6 7">
    <name type="scientific">Flavobacterium endophyticum</name>
    <dbReference type="NCBI Taxonomy" id="1540163"/>
    <lineage>
        <taxon>Bacteria</taxon>
        <taxon>Pseudomonadati</taxon>
        <taxon>Bacteroidota</taxon>
        <taxon>Flavobacteriia</taxon>
        <taxon>Flavobacteriales</taxon>
        <taxon>Flavobacteriaceae</taxon>
        <taxon>Flavobacterium</taxon>
    </lineage>
</organism>
<dbReference type="PRINTS" id="PR00035">
    <property type="entry name" value="HTHGNTR"/>
</dbReference>
<keyword evidence="6" id="KW-0670">Pyruvate</keyword>
<dbReference type="SMART" id="SM00345">
    <property type="entry name" value="HTH_GNTR"/>
    <property type="match status" value="1"/>
</dbReference>
<gene>
    <name evidence="6" type="ORF">CLV94_3104</name>
</gene>
<dbReference type="Gene3D" id="1.10.10.10">
    <property type="entry name" value="Winged helix-like DNA-binding domain superfamily/Winged helix DNA-binding domain"/>
    <property type="match status" value="1"/>
</dbReference>
<dbReference type="SUPFAM" id="SSF48008">
    <property type="entry name" value="GntR ligand-binding domain-like"/>
    <property type="match status" value="1"/>
</dbReference>
<dbReference type="SMART" id="SM00895">
    <property type="entry name" value="FCD"/>
    <property type="match status" value="1"/>
</dbReference>
<reference evidence="6 7" key="1">
    <citation type="submission" date="2018-10" db="EMBL/GenBank/DDBJ databases">
        <title>Genomic Encyclopedia of Archaeal and Bacterial Type Strains, Phase II (KMG-II): from individual species to whole genera.</title>
        <authorList>
            <person name="Goeker M."/>
        </authorList>
    </citation>
    <scope>NUCLEOTIDE SEQUENCE [LARGE SCALE GENOMIC DNA]</scope>
    <source>
        <strain evidence="6 7">DSM 29537</strain>
    </source>
</reference>
<feature type="domain" description="HTH gntR-type" evidence="5">
    <location>
        <begin position="23"/>
        <end position="91"/>
    </location>
</feature>
<dbReference type="GO" id="GO:0003677">
    <property type="term" value="F:DNA binding"/>
    <property type="evidence" value="ECO:0007669"/>
    <property type="project" value="UniProtKB-KW"/>
</dbReference>
<comment type="caution">
    <text evidence="6">The sequence shown here is derived from an EMBL/GenBank/DDBJ whole genome shotgun (WGS) entry which is preliminary data.</text>
</comment>
<keyword evidence="7" id="KW-1185">Reference proteome</keyword>
<evidence type="ECO:0000256" key="2">
    <source>
        <dbReference type="ARBA" id="ARBA00023125"/>
    </source>
</evidence>
<evidence type="ECO:0000256" key="3">
    <source>
        <dbReference type="ARBA" id="ARBA00023163"/>
    </source>
</evidence>
<dbReference type="PANTHER" id="PTHR43537">
    <property type="entry name" value="TRANSCRIPTIONAL REGULATOR, GNTR FAMILY"/>
    <property type="match status" value="1"/>
</dbReference>
<dbReference type="PANTHER" id="PTHR43537:SF5">
    <property type="entry name" value="UXU OPERON TRANSCRIPTIONAL REGULATOR"/>
    <property type="match status" value="1"/>
</dbReference>
<dbReference type="CDD" id="cd07377">
    <property type="entry name" value="WHTH_GntR"/>
    <property type="match status" value="1"/>
</dbReference>
<dbReference type="Proteomes" id="UP000277579">
    <property type="component" value="Unassembled WGS sequence"/>
</dbReference>
<evidence type="ECO:0000256" key="4">
    <source>
        <dbReference type="SAM" id="Coils"/>
    </source>
</evidence>
<dbReference type="Gene3D" id="1.20.120.530">
    <property type="entry name" value="GntR ligand-binding domain-like"/>
    <property type="match status" value="1"/>
</dbReference>
<evidence type="ECO:0000256" key="1">
    <source>
        <dbReference type="ARBA" id="ARBA00023015"/>
    </source>
</evidence>
<dbReference type="InterPro" id="IPR011711">
    <property type="entry name" value="GntR_C"/>
</dbReference>
<dbReference type="SUPFAM" id="SSF46785">
    <property type="entry name" value="Winged helix' DNA-binding domain"/>
    <property type="match status" value="1"/>
</dbReference>
<feature type="coiled-coil region" evidence="4">
    <location>
        <begin position="131"/>
        <end position="158"/>
    </location>
</feature>